<feature type="signal peptide" evidence="1">
    <location>
        <begin position="1"/>
        <end position="22"/>
    </location>
</feature>
<evidence type="ECO:0000313" key="3">
    <source>
        <dbReference type="Proteomes" id="UP000062519"/>
    </source>
</evidence>
<dbReference type="EMBL" id="CP013387">
    <property type="protein sequence ID" value="AOJ04047.1"/>
    <property type="molecule type" value="Genomic_DNA"/>
</dbReference>
<evidence type="ECO:0000256" key="1">
    <source>
        <dbReference type="SAM" id="SignalP"/>
    </source>
</evidence>
<dbReference type="KEGG" id="buu:WS70_19355"/>
<sequence length="81" mass="8688">MLTWLWPCNSASLLTTRCPAFAVAVGLAVDFTDSAGVVTAAVLGRPLDAAPPVRRNVSVVERIDSVIQTIGELRFDEMNSK</sequence>
<dbReference type="Proteomes" id="UP000062519">
    <property type="component" value="Chromosome 2"/>
</dbReference>
<organism evidence="2 3">
    <name type="scientific">Burkholderia mayonis</name>
    <dbReference type="NCBI Taxonomy" id="1385591"/>
    <lineage>
        <taxon>Bacteria</taxon>
        <taxon>Pseudomonadati</taxon>
        <taxon>Pseudomonadota</taxon>
        <taxon>Betaproteobacteria</taxon>
        <taxon>Burkholderiales</taxon>
        <taxon>Burkholderiaceae</taxon>
        <taxon>Burkholderia</taxon>
        <taxon>pseudomallei group</taxon>
    </lineage>
</organism>
<evidence type="ECO:0000313" key="2">
    <source>
        <dbReference type="EMBL" id="AOJ04047.1"/>
    </source>
</evidence>
<protein>
    <submittedName>
        <fullName evidence="2">Uncharacterized protein</fullName>
    </submittedName>
</protein>
<accession>A0A1B4FK53</accession>
<dbReference type="AlphaFoldDB" id="A0A1B4FK53"/>
<keyword evidence="1" id="KW-0732">Signal</keyword>
<proteinExistence type="predicted"/>
<name>A0A1B4FK53_9BURK</name>
<gene>
    <name evidence="2" type="ORF">WS70_19355</name>
</gene>
<reference evidence="2 3" key="1">
    <citation type="submission" date="2015-12" db="EMBL/GenBank/DDBJ databases">
        <title>Diversity of Burkholderia near neighbor genomes.</title>
        <authorList>
            <person name="Sahl J."/>
            <person name="Wagner D."/>
            <person name="Keim P."/>
        </authorList>
    </citation>
    <scope>NUCLEOTIDE SEQUENCE [LARGE SCALE GENOMIC DNA]</scope>
    <source>
        <strain evidence="2 3">BDU6</strain>
    </source>
</reference>
<keyword evidence="3" id="KW-1185">Reference proteome</keyword>
<feature type="chain" id="PRO_5015337567" evidence="1">
    <location>
        <begin position="23"/>
        <end position="81"/>
    </location>
</feature>